<feature type="transmembrane region" description="Helical" evidence="6">
    <location>
        <begin position="270"/>
        <end position="288"/>
    </location>
</feature>
<sequence>MNHLKGRNQNTTIYFGWYVILVGFLITAIRAGIGMQTLGFIVAPMEDEMNWSSSAITMCITLQLVVAAMVGPSIGRLLDKIGAKKILCVGLVANGIMLVLVSMVTALWQLAVVMIVLGGVTQACIGNTLIMPFITKWFSKKRGFVMGLVSAGANLGSALLAPLIVSLMGDSADWRHAWFIIGLIPIFVIAPIVYFILNKSENKAKIREEVTKENGDADKPEMTFTVKAALKTVVFWRVIVAWNLIDFAMKGVLLNKIPYALEMNFSQNDAAGILVVYGVCALLGKLIIGWISDKIGLHWIGIILSIFQAIGIFMFVDASSTYVLYIAYGVLSGLSAGGLIALMPIILADYFGSKFQGALSGITISLLLFSSVGGPLSASIISDITGSYKNGFLLYALLTAIAVILFVFIRKPQNLERV</sequence>
<dbReference type="InterPro" id="IPR052983">
    <property type="entry name" value="MFS_Riboflavin_Transporter"/>
</dbReference>
<feature type="transmembrane region" description="Helical" evidence="6">
    <location>
        <begin position="228"/>
        <end position="245"/>
    </location>
</feature>
<feature type="transmembrane region" description="Helical" evidence="6">
    <location>
        <begin position="110"/>
        <end position="131"/>
    </location>
</feature>
<feature type="transmembrane region" description="Helical" evidence="6">
    <location>
        <begin position="143"/>
        <end position="165"/>
    </location>
</feature>
<feature type="transmembrane region" description="Helical" evidence="6">
    <location>
        <begin position="295"/>
        <end position="316"/>
    </location>
</feature>
<dbReference type="PROSITE" id="PS50850">
    <property type="entry name" value="MFS"/>
    <property type="match status" value="1"/>
</dbReference>
<dbReference type="PANTHER" id="PTHR43385:SF1">
    <property type="entry name" value="RIBOFLAVIN TRANSPORTER RIBJ"/>
    <property type="match status" value="1"/>
</dbReference>
<feature type="domain" description="Major facilitator superfamily (MFS) profile" evidence="7">
    <location>
        <begin position="16"/>
        <end position="414"/>
    </location>
</feature>
<dbReference type="EMBL" id="QDKG01000004">
    <property type="protein sequence ID" value="PVH24856.1"/>
    <property type="molecule type" value="Genomic_DNA"/>
</dbReference>
<feature type="transmembrane region" description="Helical" evidence="6">
    <location>
        <begin position="177"/>
        <end position="197"/>
    </location>
</feature>
<evidence type="ECO:0000256" key="4">
    <source>
        <dbReference type="ARBA" id="ARBA00022989"/>
    </source>
</evidence>
<dbReference type="Gene3D" id="1.20.1250.20">
    <property type="entry name" value="MFS general substrate transporter like domains"/>
    <property type="match status" value="2"/>
</dbReference>
<organism evidence="8 9">
    <name type="scientific">Sphingobacterium corticibacter</name>
    <dbReference type="NCBI Taxonomy" id="2171749"/>
    <lineage>
        <taxon>Bacteria</taxon>
        <taxon>Pseudomonadati</taxon>
        <taxon>Bacteroidota</taxon>
        <taxon>Sphingobacteriia</taxon>
        <taxon>Sphingobacteriales</taxon>
        <taxon>Sphingobacteriaceae</taxon>
        <taxon>Sphingobacterium</taxon>
    </lineage>
</organism>
<feature type="transmembrane region" description="Helical" evidence="6">
    <location>
        <begin position="53"/>
        <end position="74"/>
    </location>
</feature>
<feature type="transmembrane region" description="Helical" evidence="6">
    <location>
        <begin position="12"/>
        <end position="33"/>
    </location>
</feature>
<reference evidence="8 9" key="1">
    <citation type="submission" date="2018-04" db="EMBL/GenBank/DDBJ databases">
        <title>Sphingobacterium cortibacter sp. nov.</title>
        <authorList>
            <person name="Li Y."/>
        </authorList>
    </citation>
    <scope>NUCLEOTIDE SEQUENCE [LARGE SCALE GENOMIC DNA]</scope>
    <source>
        <strain evidence="8 9">2c-3</strain>
    </source>
</reference>
<dbReference type="OrthoDB" id="182417at2"/>
<evidence type="ECO:0000256" key="5">
    <source>
        <dbReference type="ARBA" id="ARBA00023136"/>
    </source>
</evidence>
<keyword evidence="2" id="KW-0813">Transport</keyword>
<dbReference type="Proteomes" id="UP000245627">
    <property type="component" value="Unassembled WGS sequence"/>
</dbReference>
<dbReference type="AlphaFoldDB" id="A0A2T8HHE0"/>
<evidence type="ECO:0000313" key="8">
    <source>
        <dbReference type="EMBL" id="PVH24856.1"/>
    </source>
</evidence>
<dbReference type="GO" id="GO:0016020">
    <property type="term" value="C:membrane"/>
    <property type="evidence" value="ECO:0007669"/>
    <property type="project" value="UniProtKB-SubCell"/>
</dbReference>
<feature type="transmembrane region" description="Helical" evidence="6">
    <location>
        <begin position="392"/>
        <end position="409"/>
    </location>
</feature>
<dbReference type="Pfam" id="PF07690">
    <property type="entry name" value="MFS_1"/>
    <property type="match status" value="1"/>
</dbReference>
<keyword evidence="4 6" id="KW-1133">Transmembrane helix</keyword>
<feature type="transmembrane region" description="Helical" evidence="6">
    <location>
        <begin position="359"/>
        <end position="380"/>
    </location>
</feature>
<keyword evidence="5 6" id="KW-0472">Membrane</keyword>
<dbReference type="GO" id="GO:0022857">
    <property type="term" value="F:transmembrane transporter activity"/>
    <property type="evidence" value="ECO:0007669"/>
    <property type="project" value="InterPro"/>
</dbReference>
<evidence type="ECO:0000259" key="7">
    <source>
        <dbReference type="PROSITE" id="PS50850"/>
    </source>
</evidence>
<evidence type="ECO:0000256" key="2">
    <source>
        <dbReference type="ARBA" id="ARBA00022448"/>
    </source>
</evidence>
<dbReference type="InterPro" id="IPR020846">
    <property type="entry name" value="MFS_dom"/>
</dbReference>
<keyword evidence="3 6" id="KW-0812">Transmembrane</keyword>
<dbReference type="RefSeq" id="WP_116776236.1">
    <property type="nucleotide sequence ID" value="NZ_QDKG01000004.1"/>
</dbReference>
<protein>
    <recommendedName>
        <fullName evidence="7">Major facilitator superfamily (MFS) profile domain-containing protein</fullName>
    </recommendedName>
</protein>
<keyword evidence="9" id="KW-1185">Reference proteome</keyword>
<feature type="transmembrane region" description="Helical" evidence="6">
    <location>
        <begin position="86"/>
        <end position="104"/>
    </location>
</feature>
<gene>
    <name evidence="8" type="ORF">DC487_12105</name>
</gene>
<dbReference type="SUPFAM" id="SSF103473">
    <property type="entry name" value="MFS general substrate transporter"/>
    <property type="match status" value="1"/>
</dbReference>
<dbReference type="InterPro" id="IPR036259">
    <property type="entry name" value="MFS_trans_sf"/>
</dbReference>
<proteinExistence type="predicted"/>
<dbReference type="InterPro" id="IPR011701">
    <property type="entry name" value="MFS"/>
</dbReference>
<name>A0A2T8HHE0_9SPHI</name>
<dbReference type="PANTHER" id="PTHR43385">
    <property type="entry name" value="RIBOFLAVIN TRANSPORTER RIBJ"/>
    <property type="match status" value="1"/>
</dbReference>
<comment type="subcellular location">
    <subcellularLocation>
        <location evidence="1">Membrane</location>
        <topology evidence="1">Multi-pass membrane protein</topology>
    </subcellularLocation>
</comment>
<comment type="caution">
    <text evidence="8">The sequence shown here is derived from an EMBL/GenBank/DDBJ whole genome shotgun (WGS) entry which is preliminary data.</text>
</comment>
<dbReference type="CDD" id="cd17355">
    <property type="entry name" value="MFS_YcxA_like"/>
    <property type="match status" value="1"/>
</dbReference>
<feature type="transmembrane region" description="Helical" evidence="6">
    <location>
        <begin position="322"/>
        <end position="347"/>
    </location>
</feature>
<accession>A0A2T8HHE0</accession>
<evidence type="ECO:0000256" key="6">
    <source>
        <dbReference type="SAM" id="Phobius"/>
    </source>
</evidence>
<evidence type="ECO:0000256" key="1">
    <source>
        <dbReference type="ARBA" id="ARBA00004141"/>
    </source>
</evidence>
<evidence type="ECO:0000313" key="9">
    <source>
        <dbReference type="Proteomes" id="UP000245627"/>
    </source>
</evidence>
<evidence type="ECO:0000256" key="3">
    <source>
        <dbReference type="ARBA" id="ARBA00022692"/>
    </source>
</evidence>